<reference evidence="8" key="1">
    <citation type="submission" date="2020-04" db="EMBL/GenBank/DDBJ databases">
        <title>Draft genome resource of the tomato pathogen Pseudocercospora fuligena.</title>
        <authorList>
            <person name="Zaccaron A."/>
        </authorList>
    </citation>
    <scope>NUCLEOTIDE SEQUENCE</scope>
    <source>
        <strain evidence="8">PF001</strain>
    </source>
</reference>
<dbReference type="AlphaFoldDB" id="A0A8H6VPE7"/>
<comment type="caution">
    <text evidence="8">The sequence shown here is derived from an EMBL/GenBank/DDBJ whole genome shotgun (WGS) entry which is preliminary data.</text>
</comment>
<evidence type="ECO:0000256" key="3">
    <source>
        <dbReference type="ARBA" id="ARBA00012922"/>
    </source>
</evidence>
<feature type="active site" description="Charge relay system" evidence="5">
    <location>
        <position position="128"/>
    </location>
</feature>
<dbReference type="PROSITE" id="PS00571">
    <property type="entry name" value="AMIDASES"/>
    <property type="match status" value="1"/>
</dbReference>
<dbReference type="InterPro" id="IPR036928">
    <property type="entry name" value="AS_sf"/>
</dbReference>
<evidence type="ECO:0000313" key="9">
    <source>
        <dbReference type="Proteomes" id="UP000660729"/>
    </source>
</evidence>
<feature type="active site" description="Charge relay system" evidence="5">
    <location>
        <position position="204"/>
    </location>
</feature>
<comment type="catalytic activity">
    <reaction evidence="1">
        <text>a monocarboxylic acid amide + H2O = a monocarboxylate + NH4(+)</text>
        <dbReference type="Rhea" id="RHEA:12020"/>
        <dbReference type="ChEBI" id="CHEBI:15377"/>
        <dbReference type="ChEBI" id="CHEBI:28938"/>
        <dbReference type="ChEBI" id="CHEBI:35757"/>
        <dbReference type="ChEBI" id="CHEBI:83628"/>
        <dbReference type="EC" id="3.5.1.4"/>
    </reaction>
</comment>
<dbReference type="EMBL" id="JABCIY010000066">
    <property type="protein sequence ID" value="KAF7194105.1"/>
    <property type="molecule type" value="Genomic_DNA"/>
</dbReference>
<evidence type="ECO:0000256" key="6">
    <source>
        <dbReference type="PIRSR" id="PIRSR001221-2"/>
    </source>
</evidence>
<dbReference type="InterPro" id="IPR020556">
    <property type="entry name" value="Amidase_CS"/>
</dbReference>
<proteinExistence type="inferred from homology"/>
<dbReference type="SUPFAM" id="SSF75304">
    <property type="entry name" value="Amidase signature (AS) enzymes"/>
    <property type="match status" value="1"/>
</dbReference>
<dbReference type="GO" id="GO:0004040">
    <property type="term" value="F:amidase activity"/>
    <property type="evidence" value="ECO:0007669"/>
    <property type="project" value="UniProtKB-EC"/>
</dbReference>
<keyword evidence="4" id="KW-0378">Hydrolase</keyword>
<dbReference type="Proteomes" id="UP000660729">
    <property type="component" value="Unassembled WGS sequence"/>
</dbReference>
<feature type="active site" description="Acyl-ester intermediate" evidence="5">
    <location>
        <position position="228"/>
    </location>
</feature>
<sequence>MTAEWASKAHSARNARDASLAKADPPIAVPMQSLSALSSQGLPIEVLTAREYDLTTNFSAVRLLEDLRQRKVTSEEVTRAFLRRAIVAHQATNCLTELLWDEAIERARYLDSLPEPLGPLHGLPISIKEHQGMHIYEKSTNAAYVAWIGSPSLYSPLNQALWDAGCVFYVRTNQPQTLQCIETNNNIYGRTVNPWNRNLSSGGSSGGEGALIGIRGSVLGVGGDIGGSVRAPAAANSLYGFKPTANRLGVAGMKATMAGNEGIHATYGPLSTDRKSIELFMKVVLDAQLWKQDPSLDSKPWQPVELIKPLKVAIMWSDGVVRPQPPVTRALTGIVEKCRQHGMDLVDWDPIDHDQAWDLYVSLLYPDGGADARRPLEEAGEPVLPLINWITSEQRESKMRSIHEYWELVCQREKYRAEYARRWNATAHDGQREVDVILCPAGPGVAPIHDTARYWSYTSQWNLLDYPAVVFPTGVFVNPSIDVKDEQYRPLNDQDEYHHNLYNPEICVGAPVGLQLVARRGKDEELVAALKEIEKAMGKL</sequence>
<feature type="binding site" evidence="6">
    <location>
        <begin position="225"/>
        <end position="228"/>
    </location>
    <ligand>
        <name>substrate</name>
    </ligand>
</feature>
<feature type="binding site" evidence="6">
    <location>
        <position position="204"/>
    </location>
    <ligand>
        <name>substrate</name>
    </ligand>
</feature>
<dbReference type="InterPro" id="IPR023631">
    <property type="entry name" value="Amidase_dom"/>
</dbReference>
<feature type="domain" description="Amidase" evidence="7">
    <location>
        <begin position="76"/>
        <end position="526"/>
    </location>
</feature>
<evidence type="ECO:0000313" key="8">
    <source>
        <dbReference type="EMBL" id="KAF7194105.1"/>
    </source>
</evidence>
<dbReference type="OrthoDB" id="6428749at2759"/>
<accession>A0A8H6VPE7</accession>
<dbReference type="EC" id="3.5.1.4" evidence="3"/>
<evidence type="ECO:0000256" key="4">
    <source>
        <dbReference type="ARBA" id="ARBA00022801"/>
    </source>
</evidence>
<dbReference type="PANTHER" id="PTHR46072">
    <property type="entry name" value="AMIDASE-RELATED-RELATED"/>
    <property type="match status" value="1"/>
</dbReference>
<organism evidence="8 9">
    <name type="scientific">Pseudocercospora fuligena</name>
    <dbReference type="NCBI Taxonomy" id="685502"/>
    <lineage>
        <taxon>Eukaryota</taxon>
        <taxon>Fungi</taxon>
        <taxon>Dikarya</taxon>
        <taxon>Ascomycota</taxon>
        <taxon>Pezizomycotina</taxon>
        <taxon>Dothideomycetes</taxon>
        <taxon>Dothideomycetidae</taxon>
        <taxon>Mycosphaerellales</taxon>
        <taxon>Mycosphaerellaceae</taxon>
        <taxon>Pseudocercospora</taxon>
    </lineage>
</organism>
<gene>
    <name evidence="8" type="ORF">HII31_04626</name>
</gene>
<protein>
    <recommendedName>
        <fullName evidence="3">amidase</fullName>
        <ecNumber evidence="3">3.5.1.4</ecNumber>
    </recommendedName>
</protein>
<evidence type="ECO:0000259" key="7">
    <source>
        <dbReference type="Pfam" id="PF01425"/>
    </source>
</evidence>
<dbReference type="PIRSF" id="PIRSF001221">
    <property type="entry name" value="Amidase_fungi"/>
    <property type="match status" value="1"/>
</dbReference>
<evidence type="ECO:0000256" key="2">
    <source>
        <dbReference type="ARBA" id="ARBA00009199"/>
    </source>
</evidence>
<dbReference type="PANTHER" id="PTHR46072:SF4">
    <property type="entry name" value="AMIDASE C550.07-RELATED"/>
    <property type="match status" value="1"/>
</dbReference>
<dbReference type="Pfam" id="PF01425">
    <property type="entry name" value="Amidase"/>
    <property type="match status" value="1"/>
</dbReference>
<dbReference type="Gene3D" id="3.90.1300.10">
    <property type="entry name" value="Amidase signature (AS) domain"/>
    <property type="match status" value="1"/>
</dbReference>
<evidence type="ECO:0000256" key="5">
    <source>
        <dbReference type="PIRSR" id="PIRSR001221-1"/>
    </source>
</evidence>
<name>A0A8H6VPE7_9PEZI</name>
<feature type="binding site" evidence="6">
    <location>
        <position position="178"/>
    </location>
    <ligand>
        <name>substrate</name>
    </ligand>
</feature>
<evidence type="ECO:0000256" key="1">
    <source>
        <dbReference type="ARBA" id="ARBA00001311"/>
    </source>
</evidence>
<comment type="similarity">
    <text evidence="2">Belongs to the amidase family.</text>
</comment>
<keyword evidence="9" id="KW-1185">Reference proteome</keyword>